<dbReference type="OrthoDB" id="10557653at2759"/>
<protein>
    <submittedName>
        <fullName evidence="1">Uncharacterized protein</fullName>
    </submittedName>
</protein>
<sequence length="72" mass="8515">MNNTIIQIGQIRVRVSAPNRQRKEPTQPEWPMWDREIFRRCISLSLYKPQTPFVWTRSPCYEGSPRPTNPGT</sequence>
<organism evidence="1 2">
    <name type="scientific">Gymnopus androsaceus JB14</name>
    <dbReference type="NCBI Taxonomy" id="1447944"/>
    <lineage>
        <taxon>Eukaryota</taxon>
        <taxon>Fungi</taxon>
        <taxon>Dikarya</taxon>
        <taxon>Basidiomycota</taxon>
        <taxon>Agaricomycotina</taxon>
        <taxon>Agaricomycetes</taxon>
        <taxon>Agaricomycetidae</taxon>
        <taxon>Agaricales</taxon>
        <taxon>Marasmiineae</taxon>
        <taxon>Omphalotaceae</taxon>
        <taxon>Gymnopus</taxon>
    </lineage>
</organism>
<dbReference type="Proteomes" id="UP000799118">
    <property type="component" value="Unassembled WGS sequence"/>
</dbReference>
<proteinExistence type="predicted"/>
<accession>A0A6A4HVS5</accession>
<name>A0A6A4HVS5_9AGAR</name>
<dbReference type="AlphaFoldDB" id="A0A6A4HVS5"/>
<evidence type="ECO:0000313" key="1">
    <source>
        <dbReference type="EMBL" id="KAE9401004.1"/>
    </source>
</evidence>
<keyword evidence="2" id="KW-1185">Reference proteome</keyword>
<gene>
    <name evidence="1" type="ORF">BT96DRAFT_1094639</name>
</gene>
<dbReference type="EMBL" id="ML769451">
    <property type="protein sequence ID" value="KAE9401004.1"/>
    <property type="molecule type" value="Genomic_DNA"/>
</dbReference>
<evidence type="ECO:0000313" key="2">
    <source>
        <dbReference type="Proteomes" id="UP000799118"/>
    </source>
</evidence>
<reference evidence="1" key="1">
    <citation type="journal article" date="2019" name="Environ. Microbiol.">
        <title>Fungal ecological strategies reflected in gene transcription - a case study of two litter decomposers.</title>
        <authorList>
            <person name="Barbi F."/>
            <person name="Kohler A."/>
            <person name="Barry K."/>
            <person name="Baskaran P."/>
            <person name="Daum C."/>
            <person name="Fauchery L."/>
            <person name="Ihrmark K."/>
            <person name="Kuo A."/>
            <person name="LaButti K."/>
            <person name="Lipzen A."/>
            <person name="Morin E."/>
            <person name="Grigoriev I.V."/>
            <person name="Henrissat B."/>
            <person name="Lindahl B."/>
            <person name="Martin F."/>
        </authorList>
    </citation>
    <scope>NUCLEOTIDE SEQUENCE</scope>
    <source>
        <strain evidence="1">JB14</strain>
    </source>
</reference>